<name>A0A7T6ZC80_9BACI</name>
<feature type="transmembrane region" description="Helical" evidence="1">
    <location>
        <begin position="34"/>
        <end position="56"/>
    </location>
</feature>
<evidence type="ECO:0000256" key="1">
    <source>
        <dbReference type="SAM" id="Phobius"/>
    </source>
</evidence>
<dbReference type="RefSeq" id="WP_200085075.1">
    <property type="nucleotide sequence ID" value="NZ_CP054706.1"/>
</dbReference>
<protein>
    <recommendedName>
        <fullName evidence="4">DUF5316 domain-containing protein</fullName>
    </recommendedName>
</protein>
<keyword evidence="1" id="KW-0812">Transmembrane</keyword>
<evidence type="ECO:0000313" key="2">
    <source>
        <dbReference type="EMBL" id="QQK80707.1"/>
    </source>
</evidence>
<organism evidence="2 3">
    <name type="scientific">Salicibibacter cibi</name>
    <dbReference type="NCBI Taxonomy" id="2743001"/>
    <lineage>
        <taxon>Bacteria</taxon>
        <taxon>Bacillati</taxon>
        <taxon>Bacillota</taxon>
        <taxon>Bacilli</taxon>
        <taxon>Bacillales</taxon>
        <taxon>Bacillaceae</taxon>
        <taxon>Salicibibacter</taxon>
    </lineage>
</organism>
<keyword evidence="1" id="KW-1133">Transmembrane helix</keyword>
<reference evidence="2 3" key="1">
    <citation type="submission" date="2020-06" db="EMBL/GenBank/DDBJ databases">
        <title>Genomic analysis of Salicibibacter sp. NKC21-4.</title>
        <authorList>
            <person name="Oh Y.J."/>
        </authorList>
    </citation>
    <scope>NUCLEOTIDE SEQUENCE [LARGE SCALE GENOMIC DNA]</scope>
    <source>
        <strain evidence="2 3">NKC21-4</strain>
    </source>
</reference>
<accession>A0A7T6ZC80</accession>
<evidence type="ECO:0008006" key="4">
    <source>
        <dbReference type="Google" id="ProtNLM"/>
    </source>
</evidence>
<dbReference type="EMBL" id="CP054706">
    <property type="protein sequence ID" value="QQK80707.1"/>
    <property type="molecule type" value="Genomic_DNA"/>
</dbReference>
<dbReference type="AlphaFoldDB" id="A0A7T6ZC80"/>
<dbReference type="Proteomes" id="UP000595349">
    <property type="component" value="Chromosome"/>
</dbReference>
<sequence>MDKGKKRYWFLSGLILWLLILVLALVTQEVSHVYTISGWIAMAGAVILSVVSLITIKDEYRHKKQMGGDYKETAKEGSDISLKLFLFLLPHIVSSSILIYMIYL</sequence>
<dbReference type="KEGG" id="scib:HUG20_12910"/>
<keyword evidence="1" id="KW-0472">Membrane</keyword>
<proteinExistence type="predicted"/>
<keyword evidence="3" id="KW-1185">Reference proteome</keyword>
<gene>
    <name evidence="2" type="ORF">HUG20_12910</name>
</gene>
<evidence type="ECO:0000313" key="3">
    <source>
        <dbReference type="Proteomes" id="UP000595349"/>
    </source>
</evidence>
<feature type="transmembrane region" description="Helical" evidence="1">
    <location>
        <begin position="84"/>
        <end position="103"/>
    </location>
</feature>